<dbReference type="GO" id="GO:0005524">
    <property type="term" value="F:ATP binding"/>
    <property type="evidence" value="ECO:0007669"/>
    <property type="project" value="UniProtKB-KW"/>
</dbReference>
<gene>
    <name evidence="14" type="ORF">DWB61_00275</name>
</gene>
<evidence type="ECO:0000313" key="14">
    <source>
        <dbReference type="EMBL" id="RRG24489.1"/>
    </source>
</evidence>
<dbReference type="GO" id="GO:0015421">
    <property type="term" value="F:ABC-type oligopeptide transporter activity"/>
    <property type="evidence" value="ECO:0007669"/>
    <property type="project" value="TreeGrafter"/>
</dbReference>
<keyword evidence="2" id="KW-0813">Transport</keyword>
<evidence type="ECO:0000256" key="3">
    <source>
        <dbReference type="ARBA" id="ARBA00022475"/>
    </source>
</evidence>
<feature type="transmembrane region" description="Helical" evidence="10">
    <location>
        <begin position="413"/>
        <end position="440"/>
    </location>
</feature>
<dbReference type="GO" id="GO:0006508">
    <property type="term" value="P:proteolysis"/>
    <property type="evidence" value="ECO:0007669"/>
    <property type="project" value="InterPro"/>
</dbReference>
<sequence>MKKKFPHFRQLDAMDCGPTCLRMISKFYGKTYSLQSLRDKSYITREGVSMMGIADAAESIGFRSMGVRITFEQLAEQATLPAICHWNQAHFVVVHKIEKKKNKTIVHVADPASGLLKFTKEEFIKAWASTKVDGELKGLCLLLEATPDFYKAKDESKSRKKSLVFLLRYLKPYKKFLFQLFLGMLFGSMLQLIFPFLTQSVVDIGINTQNLSFIYLVLIAQMVLFISRISVEFIRSWILLHISTRINISLISDFLIKLMKLPIGFFDIKMIGDLLQRIQDHTRIENFLTSSTLNILFSMVNLLIFGVVLAIYNMTIFAVFLLGSSLYIIWINLFLKKRRELDGKRFAQLSSNQNSLVQLITGMQEIKLNNCEKQKRWEWEQIQAELFQVRTKGLALNQYQVSGSVFFNETKNIVITFLAAQAVVNGSMTLGMMLAVQYILGQLNSPIDNLVQFIHSWQDAKISLERLGEIHEMDDEELDKDEKLIELPEDKSIHIEKVSFQYEGPHSEMVLNEVDLHVAKGKTTAIVGASGSGKTTLIKLMLGFYPATKGKINLGGVSIQNYSSAMWRQNCGVVMQDGFIFSDTIAKNIAVGDEVIDKKRLLYSVQVACIHEFIDSLPLRYNTKIGANGHGLSQGQKQRILIARAVYKNPEFLFFDEATNALDANNERAIMENLDEFNQGRTVVVVAHRLSTVRNADKIIVLDKGQIVEHGSHKDLTQLRGRYYELVKNQLELGN</sequence>
<dbReference type="Pfam" id="PF00664">
    <property type="entry name" value="ABC_membrane"/>
    <property type="match status" value="1"/>
</dbReference>
<feature type="domain" description="ABC transmembrane type-1" evidence="12">
    <location>
        <begin position="180"/>
        <end position="459"/>
    </location>
</feature>
<keyword evidence="6" id="KW-0378">Hydrolase</keyword>
<dbReference type="SUPFAM" id="SSF90123">
    <property type="entry name" value="ABC transporter transmembrane region"/>
    <property type="match status" value="1"/>
</dbReference>
<dbReference type="RefSeq" id="WP_125028772.1">
    <property type="nucleotide sequence ID" value="NZ_JAPXVP010000001.1"/>
</dbReference>
<dbReference type="Gene3D" id="3.40.50.300">
    <property type="entry name" value="P-loop containing nucleotide triphosphate hydrolases"/>
    <property type="match status" value="1"/>
</dbReference>
<dbReference type="InterPro" id="IPR039421">
    <property type="entry name" value="Type_1_exporter"/>
</dbReference>
<dbReference type="AlphaFoldDB" id="A0A425Y7H9"/>
<keyword evidence="15" id="KW-1185">Reference proteome</keyword>
<evidence type="ECO:0000256" key="6">
    <source>
        <dbReference type="ARBA" id="ARBA00022801"/>
    </source>
</evidence>
<accession>A0A425Y7H9</accession>
<dbReference type="GO" id="GO:0005886">
    <property type="term" value="C:plasma membrane"/>
    <property type="evidence" value="ECO:0007669"/>
    <property type="project" value="UniProtKB-SubCell"/>
</dbReference>
<keyword evidence="3" id="KW-1003">Cell membrane</keyword>
<feature type="domain" description="ABC transporter" evidence="11">
    <location>
        <begin position="493"/>
        <end position="729"/>
    </location>
</feature>
<evidence type="ECO:0000259" key="12">
    <source>
        <dbReference type="PROSITE" id="PS50929"/>
    </source>
</evidence>
<comment type="subcellular location">
    <subcellularLocation>
        <location evidence="1">Cell membrane</location>
        <topology evidence="1">Multi-pass membrane protein</topology>
    </subcellularLocation>
</comment>
<dbReference type="GO" id="GO:0008233">
    <property type="term" value="F:peptidase activity"/>
    <property type="evidence" value="ECO:0007669"/>
    <property type="project" value="InterPro"/>
</dbReference>
<dbReference type="PROSITE" id="PS50893">
    <property type="entry name" value="ABC_TRANSPORTER_2"/>
    <property type="match status" value="1"/>
</dbReference>
<dbReference type="SMART" id="SM00382">
    <property type="entry name" value="AAA"/>
    <property type="match status" value="1"/>
</dbReference>
<evidence type="ECO:0000256" key="7">
    <source>
        <dbReference type="ARBA" id="ARBA00022840"/>
    </source>
</evidence>
<keyword evidence="5" id="KW-0547">Nucleotide-binding</keyword>
<dbReference type="InterPro" id="IPR005074">
    <property type="entry name" value="Peptidase_C39"/>
</dbReference>
<feature type="transmembrane region" description="Helical" evidence="10">
    <location>
        <begin position="176"/>
        <end position="197"/>
    </location>
</feature>
<dbReference type="PROSITE" id="PS00211">
    <property type="entry name" value="ABC_TRANSPORTER_1"/>
    <property type="match status" value="1"/>
</dbReference>
<keyword evidence="7" id="KW-0067">ATP-binding</keyword>
<dbReference type="PROSITE" id="PS50990">
    <property type="entry name" value="PEPTIDASE_C39"/>
    <property type="match status" value="1"/>
</dbReference>
<evidence type="ECO:0000313" key="15">
    <source>
        <dbReference type="Proteomes" id="UP000285794"/>
    </source>
</evidence>
<dbReference type="SUPFAM" id="SSF52540">
    <property type="entry name" value="P-loop containing nucleoside triphosphate hydrolases"/>
    <property type="match status" value="1"/>
</dbReference>
<dbReference type="InterPro" id="IPR027417">
    <property type="entry name" value="P-loop_NTPase"/>
</dbReference>
<dbReference type="Gene3D" id="3.90.70.10">
    <property type="entry name" value="Cysteine proteinases"/>
    <property type="match status" value="1"/>
</dbReference>
<proteinExistence type="predicted"/>
<feature type="transmembrane region" description="Helical" evidence="10">
    <location>
        <begin position="287"/>
        <end position="310"/>
    </location>
</feature>
<dbReference type="Proteomes" id="UP000285794">
    <property type="component" value="Unassembled WGS sequence"/>
</dbReference>
<dbReference type="Pfam" id="PF00005">
    <property type="entry name" value="ABC_tran"/>
    <property type="match status" value="1"/>
</dbReference>
<evidence type="ECO:0000256" key="1">
    <source>
        <dbReference type="ARBA" id="ARBA00004651"/>
    </source>
</evidence>
<dbReference type="OrthoDB" id="9760358at2"/>
<reference evidence="14 15" key="1">
    <citation type="submission" date="2018-07" db="EMBL/GenBank/DDBJ databases">
        <title>Draft genome sequence of Ancylomarina sp. M1P.</title>
        <authorList>
            <person name="Yadav S."/>
            <person name="Villanueva L."/>
            <person name="Damste J.S.S."/>
        </authorList>
    </citation>
    <scope>NUCLEOTIDE SEQUENCE [LARGE SCALE GENOMIC DNA]</scope>
    <source>
        <strain evidence="14 15">M1P</strain>
    </source>
</reference>
<keyword evidence="4 10" id="KW-0812">Transmembrane</keyword>
<keyword evidence="9 10" id="KW-0472">Membrane</keyword>
<dbReference type="CDD" id="cd18571">
    <property type="entry name" value="ABC_6TM_peptidase_like"/>
    <property type="match status" value="1"/>
</dbReference>
<evidence type="ECO:0000256" key="4">
    <source>
        <dbReference type="ARBA" id="ARBA00022692"/>
    </source>
</evidence>
<protein>
    <submittedName>
        <fullName evidence="14">Peptidase domain-containing ABC transporter</fullName>
    </submittedName>
</protein>
<dbReference type="InterPro" id="IPR011527">
    <property type="entry name" value="ABC1_TM_dom"/>
</dbReference>
<keyword evidence="8 10" id="KW-1133">Transmembrane helix</keyword>
<dbReference type="InterPro" id="IPR003439">
    <property type="entry name" value="ABC_transporter-like_ATP-bd"/>
</dbReference>
<dbReference type="Gene3D" id="1.20.1560.10">
    <property type="entry name" value="ABC transporter type 1, transmembrane domain"/>
    <property type="match status" value="1"/>
</dbReference>
<evidence type="ECO:0000256" key="5">
    <source>
        <dbReference type="ARBA" id="ARBA00022741"/>
    </source>
</evidence>
<dbReference type="CDD" id="cd02418">
    <property type="entry name" value="Peptidase_C39B"/>
    <property type="match status" value="1"/>
</dbReference>
<dbReference type="GO" id="GO:0016887">
    <property type="term" value="F:ATP hydrolysis activity"/>
    <property type="evidence" value="ECO:0007669"/>
    <property type="project" value="InterPro"/>
</dbReference>
<evidence type="ECO:0000259" key="11">
    <source>
        <dbReference type="PROSITE" id="PS50893"/>
    </source>
</evidence>
<organism evidence="14 15">
    <name type="scientific">Ancylomarina euxinus</name>
    <dbReference type="NCBI Taxonomy" id="2283627"/>
    <lineage>
        <taxon>Bacteria</taxon>
        <taxon>Pseudomonadati</taxon>
        <taxon>Bacteroidota</taxon>
        <taxon>Bacteroidia</taxon>
        <taxon>Marinilabiliales</taxon>
        <taxon>Marinifilaceae</taxon>
        <taxon>Ancylomarina</taxon>
    </lineage>
</organism>
<dbReference type="FunFam" id="3.40.50.300:FF:000221">
    <property type="entry name" value="Multidrug ABC transporter ATP-binding protein"/>
    <property type="match status" value="1"/>
</dbReference>
<dbReference type="InterPro" id="IPR003593">
    <property type="entry name" value="AAA+_ATPase"/>
</dbReference>
<dbReference type="PANTHER" id="PTHR43394">
    <property type="entry name" value="ATP-DEPENDENT PERMEASE MDL1, MITOCHONDRIAL"/>
    <property type="match status" value="1"/>
</dbReference>
<evidence type="ECO:0000256" key="2">
    <source>
        <dbReference type="ARBA" id="ARBA00022448"/>
    </source>
</evidence>
<dbReference type="InterPro" id="IPR036640">
    <property type="entry name" value="ABC1_TM_sf"/>
</dbReference>
<dbReference type="PROSITE" id="PS50929">
    <property type="entry name" value="ABC_TM1F"/>
    <property type="match status" value="1"/>
</dbReference>
<evidence type="ECO:0000256" key="8">
    <source>
        <dbReference type="ARBA" id="ARBA00022989"/>
    </source>
</evidence>
<evidence type="ECO:0000256" key="10">
    <source>
        <dbReference type="SAM" id="Phobius"/>
    </source>
</evidence>
<name>A0A425Y7H9_9BACT</name>
<comment type="caution">
    <text evidence="14">The sequence shown here is derived from an EMBL/GenBank/DDBJ whole genome shotgun (WGS) entry which is preliminary data.</text>
</comment>
<feature type="transmembrane region" description="Helical" evidence="10">
    <location>
        <begin position="212"/>
        <end position="231"/>
    </location>
</feature>
<dbReference type="PANTHER" id="PTHR43394:SF1">
    <property type="entry name" value="ATP-BINDING CASSETTE SUB-FAMILY B MEMBER 10, MITOCHONDRIAL"/>
    <property type="match status" value="1"/>
</dbReference>
<evidence type="ECO:0000256" key="9">
    <source>
        <dbReference type="ARBA" id="ARBA00023136"/>
    </source>
</evidence>
<dbReference type="Pfam" id="PF03412">
    <property type="entry name" value="Peptidase_C39"/>
    <property type="match status" value="1"/>
</dbReference>
<evidence type="ECO:0000259" key="13">
    <source>
        <dbReference type="PROSITE" id="PS50990"/>
    </source>
</evidence>
<dbReference type="EMBL" id="QQWG01000001">
    <property type="protein sequence ID" value="RRG24489.1"/>
    <property type="molecule type" value="Genomic_DNA"/>
</dbReference>
<dbReference type="InterPro" id="IPR017871">
    <property type="entry name" value="ABC_transporter-like_CS"/>
</dbReference>
<feature type="domain" description="Peptidase C39" evidence="13">
    <location>
        <begin position="10"/>
        <end position="134"/>
    </location>
</feature>
<feature type="transmembrane region" description="Helical" evidence="10">
    <location>
        <begin position="316"/>
        <end position="335"/>
    </location>
</feature>